<keyword evidence="3" id="KW-1185">Reference proteome</keyword>
<dbReference type="EMBL" id="JAPTSV010000012">
    <property type="protein sequence ID" value="KAJ1522360.1"/>
    <property type="molecule type" value="Genomic_DNA"/>
</dbReference>
<dbReference type="InterPro" id="IPR032064">
    <property type="entry name" value="DUF4805"/>
</dbReference>
<evidence type="ECO:0000313" key="2">
    <source>
        <dbReference type="EMBL" id="KAJ1522360.1"/>
    </source>
</evidence>
<organism evidence="2 3">
    <name type="scientific">Megalurothrips usitatus</name>
    <name type="common">bean blossom thrips</name>
    <dbReference type="NCBI Taxonomy" id="439358"/>
    <lineage>
        <taxon>Eukaryota</taxon>
        <taxon>Metazoa</taxon>
        <taxon>Ecdysozoa</taxon>
        <taxon>Arthropoda</taxon>
        <taxon>Hexapoda</taxon>
        <taxon>Insecta</taxon>
        <taxon>Pterygota</taxon>
        <taxon>Neoptera</taxon>
        <taxon>Paraneoptera</taxon>
        <taxon>Thysanoptera</taxon>
        <taxon>Terebrantia</taxon>
        <taxon>Thripoidea</taxon>
        <taxon>Thripidae</taxon>
        <taxon>Megalurothrips</taxon>
    </lineage>
</organism>
<feature type="compositionally biased region" description="Low complexity" evidence="1">
    <location>
        <begin position="203"/>
        <end position="212"/>
    </location>
</feature>
<accession>A0AAV7XFY6</accession>
<feature type="region of interest" description="Disordered" evidence="1">
    <location>
        <begin position="129"/>
        <end position="273"/>
    </location>
</feature>
<feature type="compositionally biased region" description="Polar residues" evidence="1">
    <location>
        <begin position="146"/>
        <end position="155"/>
    </location>
</feature>
<name>A0AAV7XFY6_9NEOP</name>
<feature type="compositionally biased region" description="Polar residues" evidence="1">
    <location>
        <begin position="63"/>
        <end position="75"/>
    </location>
</feature>
<proteinExistence type="predicted"/>
<comment type="caution">
    <text evidence="2">The sequence shown here is derived from an EMBL/GenBank/DDBJ whole genome shotgun (WGS) entry which is preliminary data.</text>
</comment>
<dbReference type="Proteomes" id="UP001075354">
    <property type="component" value="Chromosome 12"/>
</dbReference>
<dbReference type="AlphaFoldDB" id="A0AAV7XFY6"/>
<dbReference type="Pfam" id="PF16063">
    <property type="entry name" value="DUF4805"/>
    <property type="match status" value="1"/>
</dbReference>
<feature type="compositionally biased region" description="Basic and acidic residues" evidence="1">
    <location>
        <begin position="262"/>
        <end position="271"/>
    </location>
</feature>
<feature type="compositionally biased region" description="Low complexity" evidence="1">
    <location>
        <begin position="129"/>
        <end position="139"/>
    </location>
</feature>
<sequence>MIDLELAGVGVRLGVHHNAPLHRRPRRSGSDSLTASLPSALPPPAASSPSETGAGRRHRRRPVSSNCSETSLSWETQQQQQLSNVLRLSLRKPGDCQWQLRTSASSPALVVPAVQLYDHRGRLLIDTSASASPATSSPAGSRCGTYRSNSSTGVSVDTADTAGEDRDSVGALRPRQKRRRHHRHQHRCTELSTPSPGKGGSPSGQSRASAGRASEDLRRHPRPSAPVSIGLGRMRGRGSVATARAEVTLGGQGQPVGHGHRQRGEEGEGEPHAAAITCADAPRSILGI</sequence>
<gene>
    <name evidence="2" type="ORF">ONE63_002652</name>
</gene>
<feature type="region of interest" description="Disordered" evidence="1">
    <location>
        <begin position="20"/>
        <end position="75"/>
    </location>
</feature>
<feature type="compositionally biased region" description="Basic residues" evidence="1">
    <location>
        <begin position="174"/>
        <end position="186"/>
    </location>
</feature>
<protein>
    <submittedName>
        <fullName evidence="2">Uncharacterized protein</fullName>
    </submittedName>
</protein>
<evidence type="ECO:0000313" key="3">
    <source>
        <dbReference type="Proteomes" id="UP001075354"/>
    </source>
</evidence>
<evidence type="ECO:0000256" key="1">
    <source>
        <dbReference type="SAM" id="MobiDB-lite"/>
    </source>
</evidence>
<reference evidence="2" key="1">
    <citation type="submission" date="2022-12" db="EMBL/GenBank/DDBJ databases">
        <title>Chromosome-level genome assembly of the bean flower thrips Megalurothrips usitatus.</title>
        <authorList>
            <person name="Ma L."/>
            <person name="Liu Q."/>
            <person name="Li H."/>
            <person name="Cai W."/>
        </authorList>
    </citation>
    <scope>NUCLEOTIDE SEQUENCE</scope>
    <source>
        <strain evidence="2">Cailab_2022a</strain>
    </source>
</reference>